<accession>A0ABS4WP24</accession>
<feature type="domain" description="Peptidase S8/S53" evidence="9">
    <location>
        <begin position="43"/>
        <end position="304"/>
    </location>
</feature>
<evidence type="ECO:0000313" key="11">
    <source>
        <dbReference type="Proteomes" id="UP000703720"/>
    </source>
</evidence>
<evidence type="ECO:0000313" key="10">
    <source>
        <dbReference type="EMBL" id="MBP2377959.1"/>
    </source>
</evidence>
<keyword evidence="7" id="KW-0812">Transmembrane</keyword>
<name>A0ABS4WP24_9MICO</name>
<dbReference type="InterPro" id="IPR023827">
    <property type="entry name" value="Peptidase_S8_Asp-AS"/>
</dbReference>
<dbReference type="Gene3D" id="3.40.50.200">
    <property type="entry name" value="Peptidase S8/S53 domain"/>
    <property type="match status" value="1"/>
</dbReference>
<evidence type="ECO:0000256" key="7">
    <source>
        <dbReference type="SAM" id="Phobius"/>
    </source>
</evidence>
<gene>
    <name evidence="10" type="ORF">JOF42_001454</name>
</gene>
<dbReference type="GO" id="GO:0006508">
    <property type="term" value="P:proteolysis"/>
    <property type="evidence" value="ECO:0007669"/>
    <property type="project" value="UniProtKB-KW"/>
</dbReference>
<reference evidence="10 11" key="1">
    <citation type="submission" date="2021-03" db="EMBL/GenBank/DDBJ databases">
        <title>Sequencing the genomes of 1000 actinobacteria strains.</title>
        <authorList>
            <person name="Klenk H.-P."/>
        </authorList>
    </citation>
    <scope>NUCLEOTIDE SEQUENCE [LARGE SCALE GENOMIC DNA]</scope>
    <source>
        <strain evidence="10 11">DSM 13468</strain>
    </source>
</reference>
<dbReference type="SUPFAM" id="SSF52743">
    <property type="entry name" value="Subtilisin-like"/>
    <property type="match status" value="1"/>
</dbReference>
<protein>
    <submittedName>
        <fullName evidence="10">Subtilisin family serine protease</fullName>
    </submittedName>
</protein>
<keyword evidence="2 5" id="KW-0645">Protease</keyword>
<keyword evidence="7" id="KW-0472">Membrane</keyword>
<dbReference type="PANTHER" id="PTHR43399:SF4">
    <property type="entry name" value="CELL WALL-ASSOCIATED PROTEASE"/>
    <property type="match status" value="1"/>
</dbReference>
<dbReference type="PRINTS" id="PR00723">
    <property type="entry name" value="SUBTILISIN"/>
</dbReference>
<dbReference type="Pfam" id="PF00082">
    <property type="entry name" value="Peptidase_S8"/>
    <property type="match status" value="1"/>
</dbReference>
<dbReference type="PROSITE" id="PS51892">
    <property type="entry name" value="SUBTILASE"/>
    <property type="match status" value="1"/>
</dbReference>
<dbReference type="PROSITE" id="PS00136">
    <property type="entry name" value="SUBTILASE_ASP"/>
    <property type="match status" value="1"/>
</dbReference>
<evidence type="ECO:0000259" key="9">
    <source>
        <dbReference type="Pfam" id="PF00082"/>
    </source>
</evidence>
<dbReference type="PANTHER" id="PTHR43399">
    <property type="entry name" value="SUBTILISIN-RELATED"/>
    <property type="match status" value="1"/>
</dbReference>
<evidence type="ECO:0000256" key="8">
    <source>
        <dbReference type="SAM" id="SignalP"/>
    </source>
</evidence>
<dbReference type="InterPro" id="IPR022398">
    <property type="entry name" value="Peptidase_S8_His-AS"/>
</dbReference>
<evidence type="ECO:0000256" key="3">
    <source>
        <dbReference type="ARBA" id="ARBA00022801"/>
    </source>
</evidence>
<comment type="similarity">
    <text evidence="1 5">Belongs to the peptidase S8 family.</text>
</comment>
<keyword evidence="11" id="KW-1185">Reference proteome</keyword>
<evidence type="ECO:0000256" key="2">
    <source>
        <dbReference type="ARBA" id="ARBA00022670"/>
    </source>
</evidence>
<feature type="active site" description="Charge relay system" evidence="5">
    <location>
        <position position="255"/>
    </location>
</feature>
<dbReference type="PROSITE" id="PS00137">
    <property type="entry name" value="SUBTILASE_HIS"/>
    <property type="match status" value="1"/>
</dbReference>
<proteinExistence type="inferred from homology"/>
<dbReference type="GO" id="GO:0008233">
    <property type="term" value="F:peptidase activity"/>
    <property type="evidence" value="ECO:0007669"/>
    <property type="project" value="UniProtKB-KW"/>
</dbReference>
<feature type="region of interest" description="Disordered" evidence="6">
    <location>
        <begin position="327"/>
        <end position="353"/>
    </location>
</feature>
<dbReference type="InterPro" id="IPR000209">
    <property type="entry name" value="Peptidase_S8/S53_dom"/>
</dbReference>
<feature type="active site" description="Charge relay system" evidence="5">
    <location>
        <position position="52"/>
    </location>
</feature>
<comment type="caution">
    <text evidence="10">The sequence shown here is derived from an EMBL/GenBank/DDBJ whole genome shotgun (WGS) entry which is preliminary data.</text>
</comment>
<sequence length="399" mass="40473">MVCVLGVVLVPSAAVAQDFSAGGPLWYVDAMKIQAIHDAGITGEGVTIAVLDAGISPDVATLRGADIEVRQLAQCPDPVASVPTAFEASSHGTSVTSLIVGNGSSDSGSGPVGIAPGARILYYGALQASCDGNAFPAAVADAIAEGADIVSMSGGNTRLADELSQPAADAVAEALRGGVLVVAGLPNADSVWEGELGEVNGVVNVASVDAMAHAATRRDGSPMTNDDVDIVAPGVDLAGLGWDRTWGMSTWSGNSAATPIVAGLLALAKEKWPDATASQLLQSLIRNTGSTPHELEWTRTFGHGIANATRLVQEDPAQYPDENPLFTDGQSPTFDEVYSAPEPSASEAPNAQANAGPGVLPWALAGGGAVVVVVAVTLILVIRRRRGRGVATGSRDMLG</sequence>
<evidence type="ECO:0000256" key="1">
    <source>
        <dbReference type="ARBA" id="ARBA00011073"/>
    </source>
</evidence>
<feature type="active site" description="Charge relay system" evidence="5">
    <location>
        <position position="91"/>
    </location>
</feature>
<keyword evidence="4 5" id="KW-0720">Serine protease</keyword>
<dbReference type="RefSeq" id="WP_210097248.1">
    <property type="nucleotide sequence ID" value="NZ_BAAAIO010000001.1"/>
</dbReference>
<dbReference type="Proteomes" id="UP000703720">
    <property type="component" value="Unassembled WGS sequence"/>
</dbReference>
<evidence type="ECO:0000256" key="5">
    <source>
        <dbReference type="PROSITE-ProRule" id="PRU01240"/>
    </source>
</evidence>
<evidence type="ECO:0000256" key="4">
    <source>
        <dbReference type="ARBA" id="ARBA00022825"/>
    </source>
</evidence>
<dbReference type="CDD" id="cd00306">
    <property type="entry name" value="Peptidases_S8_S53"/>
    <property type="match status" value="1"/>
</dbReference>
<dbReference type="InterPro" id="IPR051048">
    <property type="entry name" value="Peptidase_S8/S53_subtilisin"/>
</dbReference>
<dbReference type="InterPro" id="IPR015500">
    <property type="entry name" value="Peptidase_S8_subtilisin-rel"/>
</dbReference>
<keyword evidence="7" id="KW-1133">Transmembrane helix</keyword>
<feature type="signal peptide" evidence="8">
    <location>
        <begin position="1"/>
        <end position="16"/>
    </location>
</feature>
<feature type="compositionally biased region" description="Low complexity" evidence="6">
    <location>
        <begin position="339"/>
        <end position="353"/>
    </location>
</feature>
<dbReference type="InterPro" id="IPR036852">
    <property type="entry name" value="Peptidase_S8/S53_dom_sf"/>
</dbReference>
<organism evidence="10 11">
    <name type="scientific">Microbacterium phyllosphaerae</name>
    <dbReference type="NCBI Taxonomy" id="124798"/>
    <lineage>
        <taxon>Bacteria</taxon>
        <taxon>Bacillati</taxon>
        <taxon>Actinomycetota</taxon>
        <taxon>Actinomycetes</taxon>
        <taxon>Micrococcales</taxon>
        <taxon>Microbacteriaceae</taxon>
        <taxon>Microbacterium</taxon>
    </lineage>
</organism>
<evidence type="ECO:0000256" key="6">
    <source>
        <dbReference type="SAM" id="MobiDB-lite"/>
    </source>
</evidence>
<dbReference type="EMBL" id="JAGIOA010000001">
    <property type="protein sequence ID" value="MBP2377959.1"/>
    <property type="molecule type" value="Genomic_DNA"/>
</dbReference>
<keyword evidence="8" id="KW-0732">Signal</keyword>
<feature type="transmembrane region" description="Helical" evidence="7">
    <location>
        <begin position="359"/>
        <end position="382"/>
    </location>
</feature>
<feature type="chain" id="PRO_5045251893" evidence="8">
    <location>
        <begin position="17"/>
        <end position="399"/>
    </location>
</feature>
<keyword evidence="3 5" id="KW-0378">Hydrolase</keyword>